<protein>
    <submittedName>
        <fullName evidence="1">Uncharacterized protein</fullName>
    </submittedName>
</protein>
<accession>A0A0L0NUZ2</accession>
<comment type="caution">
    <text evidence="1">The sequence shown here is derived from an EMBL/GenBank/DDBJ whole genome shotgun (WGS) entry which is preliminary data.</text>
</comment>
<organism evidence="1 2">
    <name type="scientific">Candidozyma auris</name>
    <name type="common">Yeast</name>
    <name type="synonym">Candida auris</name>
    <dbReference type="NCBI Taxonomy" id="498019"/>
    <lineage>
        <taxon>Eukaryota</taxon>
        <taxon>Fungi</taxon>
        <taxon>Dikarya</taxon>
        <taxon>Ascomycota</taxon>
        <taxon>Saccharomycotina</taxon>
        <taxon>Pichiomycetes</taxon>
        <taxon>Metschnikowiaceae</taxon>
        <taxon>Candidozyma</taxon>
    </lineage>
</organism>
<reference evidence="2" key="1">
    <citation type="journal article" date="2015" name="BMC Genomics">
        <title>Draft genome of a commonly misdiagnosed multidrug resistant pathogen Candida auris.</title>
        <authorList>
            <person name="Chatterjee S."/>
            <person name="Alampalli S.V."/>
            <person name="Nageshan R.K."/>
            <person name="Chettiar S.T."/>
            <person name="Joshi S."/>
            <person name="Tatu U.S."/>
        </authorList>
    </citation>
    <scope>NUCLEOTIDE SEQUENCE [LARGE SCALE GENOMIC DNA]</scope>
    <source>
        <strain evidence="2">6684</strain>
    </source>
</reference>
<gene>
    <name evidence="1" type="ORF">QG37_05866</name>
</gene>
<evidence type="ECO:0000313" key="1">
    <source>
        <dbReference type="EMBL" id="KND97480.1"/>
    </source>
</evidence>
<dbReference type="Proteomes" id="UP000037122">
    <property type="component" value="Unassembled WGS sequence"/>
</dbReference>
<dbReference type="VEuPathDB" id="FungiDB:QG37_05866"/>
<proteinExistence type="predicted"/>
<evidence type="ECO:0000313" key="2">
    <source>
        <dbReference type="Proteomes" id="UP000037122"/>
    </source>
</evidence>
<sequence>MTGEAADACQKPHTEFMGEGVICWGFPFSGWHPRGFGNWTQTGHKNDLEMLLLSGPSFNDMSKSML</sequence>
<name>A0A0L0NUZ2_CANAR</name>
<dbReference type="AlphaFoldDB" id="A0A0L0NUZ2"/>
<dbReference type="EMBL" id="LGST01000041">
    <property type="protein sequence ID" value="KND97480.1"/>
    <property type="molecule type" value="Genomic_DNA"/>
</dbReference>